<protein>
    <submittedName>
        <fullName evidence="2">Uncharacterized protein</fullName>
    </submittedName>
</protein>
<keyword evidence="1" id="KW-0812">Transmembrane</keyword>
<evidence type="ECO:0000313" key="2">
    <source>
        <dbReference type="EMBL" id="ORY30102.1"/>
    </source>
</evidence>
<proteinExistence type="predicted"/>
<feature type="transmembrane region" description="Helical" evidence="1">
    <location>
        <begin position="63"/>
        <end position="84"/>
    </location>
</feature>
<keyword evidence="1" id="KW-0472">Membrane</keyword>
<dbReference type="PANTHER" id="PTHR33096:SF1">
    <property type="entry name" value="CXC1-LIKE CYSTEINE CLUSTER ASSOCIATED WITH KDZ TRANSPOSASES DOMAIN-CONTAINING PROTEIN"/>
    <property type="match status" value="1"/>
</dbReference>
<keyword evidence="1" id="KW-1133">Transmembrane helix</keyword>
<evidence type="ECO:0000256" key="1">
    <source>
        <dbReference type="SAM" id="Phobius"/>
    </source>
</evidence>
<name>A0A1Y2B5I9_9FUNG</name>
<dbReference type="PANTHER" id="PTHR33096">
    <property type="entry name" value="CXC2 DOMAIN-CONTAINING PROTEIN"/>
    <property type="match status" value="1"/>
</dbReference>
<gene>
    <name evidence="2" type="ORF">BCR33DRAFT_569312</name>
</gene>
<reference evidence="2 3" key="1">
    <citation type="submission" date="2016-07" db="EMBL/GenBank/DDBJ databases">
        <title>Pervasive Adenine N6-methylation of Active Genes in Fungi.</title>
        <authorList>
            <consortium name="DOE Joint Genome Institute"/>
            <person name="Mondo S.J."/>
            <person name="Dannebaum R.O."/>
            <person name="Kuo R.C."/>
            <person name="Labutti K."/>
            <person name="Haridas S."/>
            <person name="Kuo A."/>
            <person name="Salamov A."/>
            <person name="Ahrendt S.R."/>
            <person name="Lipzen A."/>
            <person name="Sullivan W."/>
            <person name="Andreopoulos W.B."/>
            <person name="Clum A."/>
            <person name="Lindquist E."/>
            <person name="Daum C."/>
            <person name="Ramamoorthy G.K."/>
            <person name="Gryganskyi A."/>
            <person name="Culley D."/>
            <person name="Magnuson J.K."/>
            <person name="James T.Y."/>
            <person name="O'Malley M.A."/>
            <person name="Stajich J.E."/>
            <person name="Spatafora J.W."/>
            <person name="Visel A."/>
            <person name="Grigoriev I.V."/>
        </authorList>
    </citation>
    <scope>NUCLEOTIDE SEQUENCE [LARGE SCALE GENOMIC DNA]</scope>
    <source>
        <strain evidence="2 3">JEL800</strain>
    </source>
</reference>
<accession>A0A1Y2B5I9</accession>
<keyword evidence="3" id="KW-1185">Reference proteome</keyword>
<comment type="caution">
    <text evidence="2">The sequence shown here is derived from an EMBL/GenBank/DDBJ whole genome shotgun (WGS) entry which is preliminary data.</text>
</comment>
<evidence type="ECO:0000313" key="3">
    <source>
        <dbReference type="Proteomes" id="UP000193642"/>
    </source>
</evidence>
<dbReference type="Pfam" id="PF18758">
    <property type="entry name" value="KDZ"/>
    <property type="match status" value="1"/>
</dbReference>
<dbReference type="EMBL" id="MCGO01000084">
    <property type="protein sequence ID" value="ORY30102.1"/>
    <property type="molecule type" value="Genomic_DNA"/>
</dbReference>
<dbReference type="OrthoDB" id="2154279at2759"/>
<sequence>MIVHVDCAAHAIVQRVYDVKGGERLMYADDVVAWGMDSFKKRGLVLGYDVACKELNHLDFYGLLRSIIDTILFILFIPAMHVYAHGKDCQSLFSPRFLMGLGLTMDGEGHERVNSWLARMIGLTQRETHENRRLDIVLFLEFYNWSKVRKLVAWTVKKLMAVFAGLAEVKAALGLQWRRLETTSYSVVVESVTGLRQRLVDRASKEPPSTKDDLRLQIDHLARSIVLMDKHLRGAPGTKMGNRLKKAMTSTFTDLYKKLDEFNGLCTPSCF</sequence>
<dbReference type="Proteomes" id="UP000193642">
    <property type="component" value="Unassembled WGS sequence"/>
</dbReference>
<dbReference type="InterPro" id="IPR040521">
    <property type="entry name" value="KDZ"/>
</dbReference>
<dbReference type="AlphaFoldDB" id="A0A1Y2B5I9"/>
<organism evidence="2 3">
    <name type="scientific">Rhizoclosmatium globosum</name>
    <dbReference type="NCBI Taxonomy" id="329046"/>
    <lineage>
        <taxon>Eukaryota</taxon>
        <taxon>Fungi</taxon>
        <taxon>Fungi incertae sedis</taxon>
        <taxon>Chytridiomycota</taxon>
        <taxon>Chytridiomycota incertae sedis</taxon>
        <taxon>Chytridiomycetes</taxon>
        <taxon>Chytridiales</taxon>
        <taxon>Chytriomycetaceae</taxon>
        <taxon>Rhizoclosmatium</taxon>
    </lineage>
</organism>